<dbReference type="Gene3D" id="3.20.20.70">
    <property type="entry name" value="Aldolase class I"/>
    <property type="match status" value="1"/>
</dbReference>
<name>A0A177N5F8_9GAMM</name>
<dbReference type="Pfam" id="PF00977">
    <property type="entry name" value="His_biosynth"/>
    <property type="match status" value="1"/>
</dbReference>
<dbReference type="InterPro" id="IPR044524">
    <property type="entry name" value="Isoase_HisA-like"/>
</dbReference>
<dbReference type="AlphaFoldDB" id="A0A177N5F8"/>
<evidence type="ECO:0000256" key="1">
    <source>
        <dbReference type="ARBA" id="ARBA00009667"/>
    </source>
</evidence>
<evidence type="ECO:0000256" key="5">
    <source>
        <dbReference type="RuleBase" id="RU003657"/>
    </source>
</evidence>
<gene>
    <name evidence="6" type="ORF">A1507_18205</name>
</gene>
<comment type="pathway">
    <text evidence="4">Amino-acid biosynthesis.</text>
</comment>
<evidence type="ECO:0000313" key="7">
    <source>
        <dbReference type="Proteomes" id="UP000077857"/>
    </source>
</evidence>
<comment type="similarity">
    <text evidence="1 5">Belongs to the HisA/HisF family.</text>
</comment>
<accession>A0A177N5F8</accession>
<reference evidence="6 7" key="1">
    <citation type="submission" date="2016-03" db="EMBL/GenBank/DDBJ databases">
        <authorList>
            <person name="Ploux O."/>
        </authorList>
    </citation>
    <scope>NUCLEOTIDE SEQUENCE [LARGE SCALE GENOMIC DNA]</scope>
    <source>
        <strain evidence="6 7">R-45378</strain>
    </source>
</reference>
<dbReference type="GO" id="GO:0005737">
    <property type="term" value="C:cytoplasm"/>
    <property type="evidence" value="ECO:0007669"/>
    <property type="project" value="TreeGrafter"/>
</dbReference>
<organism evidence="6 7">
    <name type="scientific">Methylomonas koyamae</name>
    <dbReference type="NCBI Taxonomy" id="702114"/>
    <lineage>
        <taxon>Bacteria</taxon>
        <taxon>Pseudomonadati</taxon>
        <taxon>Pseudomonadota</taxon>
        <taxon>Gammaproteobacteria</taxon>
        <taxon>Methylococcales</taxon>
        <taxon>Methylococcaceae</taxon>
        <taxon>Methylomonas</taxon>
    </lineage>
</organism>
<keyword evidence="3 5" id="KW-0368">Histidine biosynthesis</keyword>
<protein>
    <recommendedName>
        <fullName evidence="8">Nickel transporter</fullName>
    </recommendedName>
</protein>
<proteinExistence type="inferred from homology"/>
<dbReference type="InterPro" id="IPR013785">
    <property type="entry name" value="Aldolase_TIM"/>
</dbReference>
<evidence type="ECO:0000256" key="3">
    <source>
        <dbReference type="ARBA" id="ARBA00023102"/>
    </source>
</evidence>
<dbReference type="InterPro" id="IPR006062">
    <property type="entry name" value="His_biosynth"/>
</dbReference>
<dbReference type="PANTHER" id="PTHR43090">
    <property type="entry name" value="1-(5-PHOSPHORIBOSYL)-5-[(5-PHOSPHORIBOSYLAMINO)METHYLIDENEAMINO] IMIDAZOLE-4-CARBOXAMIDE ISOMERASE"/>
    <property type="match status" value="1"/>
</dbReference>
<dbReference type="PANTHER" id="PTHR43090:SF2">
    <property type="entry name" value="1-(5-PHOSPHORIBOSYL)-5-[(5-PHOSPHORIBOSYLAMINO)METHYLIDENEAMINO] IMIDAZOLE-4-CARBOXAMIDE ISOMERASE"/>
    <property type="match status" value="1"/>
</dbReference>
<dbReference type="InterPro" id="IPR011060">
    <property type="entry name" value="RibuloseP-bd_barrel"/>
</dbReference>
<dbReference type="EMBL" id="LUUJ01000103">
    <property type="protein sequence ID" value="OAI13085.1"/>
    <property type="molecule type" value="Genomic_DNA"/>
</dbReference>
<dbReference type="GO" id="GO:0000105">
    <property type="term" value="P:L-histidine biosynthetic process"/>
    <property type="evidence" value="ECO:0007669"/>
    <property type="project" value="UniProtKB-KW"/>
</dbReference>
<keyword evidence="2 5" id="KW-0028">Amino-acid biosynthesis</keyword>
<evidence type="ECO:0000313" key="6">
    <source>
        <dbReference type="EMBL" id="OAI13085.1"/>
    </source>
</evidence>
<dbReference type="GO" id="GO:0003949">
    <property type="term" value="F:1-(5-phosphoribosyl)-5-[(5-phosphoribosylamino)methylideneamino]imidazole-4-carboxamide isomerase activity"/>
    <property type="evidence" value="ECO:0007669"/>
    <property type="project" value="InterPro"/>
</dbReference>
<evidence type="ECO:0008006" key="8">
    <source>
        <dbReference type="Google" id="ProtNLM"/>
    </source>
</evidence>
<dbReference type="GO" id="GO:0000162">
    <property type="term" value="P:L-tryptophan biosynthetic process"/>
    <property type="evidence" value="ECO:0007669"/>
    <property type="project" value="TreeGrafter"/>
</dbReference>
<comment type="caution">
    <text evidence="6">The sequence shown here is derived from an EMBL/GenBank/DDBJ whole genome shotgun (WGS) entry which is preliminary data.</text>
</comment>
<dbReference type="RefSeq" id="WP_064041658.1">
    <property type="nucleotide sequence ID" value="NZ_LUUJ01000103.1"/>
</dbReference>
<evidence type="ECO:0000256" key="4">
    <source>
        <dbReference type="ARBA" id="ARBA00029440"/>
    </source>
</evidence>
<evidence type="ECO:0000256" key="2">
    <source>
        <dbReference type="ARBA" id="ARBA00022605"/>
    </source>
</evidence>
<dbReference type="CDD" id="cd04723">
    <property type="entry name" value="HisA_HisF"/>
    <property type="match status" value="1"/>
</dbReference>
<dbReference type="Proteomes" id="UP000077857">
    <property type="component" value="Unassembled WGS sequence"/>
</dbReference>
<dbReference type="SUPFAM" id="SSF51366">
    <property type="entry name" value="Ribulose-phoshate binding barrel"/>
    <property type="match status" value="1"/>
</dbReference>
<sequence length="226" mass="24483">MQIIPVIDLKDGRVVHASGGDRSRYRPIDLHSRIVKGSSIEAVVSALLALHPFSAFYIADLNAIEHDGSHRHIIEPLIRRYPAVDFWVDSGLHSPNSSRDQPDNLKTVIGTETGSEPYDLSDSAAILSLDFKNNRALGNPAWLELPQYWPDTVIAMTLDMVGTGRGPDFAGLDSLLCRSPHTRWIAAGGVRDIADLQRLATAGLSGVLLASALHNASIGTAELSKF</sequence>